<evidence type="ECO:0000256" key="4">
    <source>
        <dbReference type="ARBA" id="ARBA00022989"/>
    </source>
</evidence>
<keyword evidence="2" id="KW-1003">Cell membrane</keyword>
<keyword evidence="10" id="KW-1185">Reference proteome</keyword>
<feature type="transmembrane region" description="Helical" evidence="7">
    <location>
        <begin position="427"/>
        <end position="448"/>
    </location>
</feature>
<proteinExistence type="inferred from homology"/>
<evidence type="ECO:0000256" key="3">
    <source>
        <dbReference type="ARBA" id="ARBA00022692"/>
    </source>
</evidence>
<feature type="transmembrane region" description="Helical" evidence="7">
    <location>
        <begin position="345"/>
        <end position="363"/>
    </location>
</feature>
<keyword evidence="4 7" id="KW-1133">Transmembrane helix</keyword>
<keyword evidence="5 7" id="KW-0472">Membrane</keyword>
<dbReference type="InterPro" id="IPR003838">
    <property type="entry name" value="ABC3_permease_C"/>
</dbReference>
<sequence>MLSLTLAQARAHAGRYLASVLAVLIAVAFVVATLVLGATTQAGITNSLAGQYRNTDVVVADAGDAEQAGRTALAVGAVAGVRAVTVDAEAAVRVSAAAPGKLFGTATSLAVDEGLRWQRLSGGRFPEAPGEVAVGSGSGLPLGSRVAVTALAADTREVSGAAIVVGEVDLSGSARRMGGVSLFVTADQLATWAAGGAHHEIRVAAADGDPSALAAAVVGALGPDAVVRTGAEQADAASAEYLGGADVIRNVLLAFAAIAVVVSGLVIANTFAVLVAARTREMALLRCIGATGAQVRRGVRIEALAVGLVASVAGVVAGIGLAWAVTRVAGAMDVPVPLDTLGVSPTAVGAGLAVGLVVTYLAAMAPARAATRVAPLAALAPVEARPEPASSSSARTVGGVAGLLGGAGVLAAGVHTEQVSVACGGGILLFLGVVLLGRSIVPAAVAALGRAPARLAGPLGELAVGNALRNPRRTTATATALLVGVTVTATMVVGIAAVGASAPKALDEQFPVDVTVVSAAPQGIPADLERRVGTLERVTAVAPLLRAEATDPDGRRVTLSGVDPDATRAALRIPLALPQPGQVSLSPEQIDALGTAVGQSLVLDHDGVTRTLTVIAGPDGQPALVGRSEVLAMTPAAVTESLWIRLADGLTDEQVNAAQSEIADAAGQLDPTAEVGGAVAMRAALTSVLDTLLLIVVGLLSVAIVIALIGVGNTMALSVLERRRESGLLRAVGVSRAGLRTLLVYEAVLVAVVASALGVLLGLVLGLAGTASVFGVEDVLLPSSVWLTLVVIVLVGGVAGVAAAVLPARSAARVSPVQALAA</sequence>
<feature type="transmembrane region" description="Helical" evidence="7">
    <location>
        <begin position="478"/>
        <end position="500"/>
    </location>
</feature>
<dbReference type="Proteomes" id="UP001595914">
    <property type="component" value="Unassembled WGS sequence"/>
</dbReference>
<dbReference type="InterPro" id="IPR050250">
    <property type="entry name" value="Macrolide_Exporter_MacB"/>
</dbReference>
<comment type="caution">
    <text evidence="9">The sequence shown here is derived from an EMBL/GenBank/DDBJ whole genome shotgun (WGS) entry which is preliminary data.</text>
</comment>
<evidence type="ECO:0000256" key="1">
    <source>
        <dbReference type="ARBA" id="ARBA00004651"/>
    </source>
</evidence>
<feature type="transmembrane region" description="Helical" evidence="7">
    <location>
        <begin position="692"/>
        <end position="720"/>
    </location>
</feature>
<feature type="transmembrane region" description="Helical" evidence="7">
    <location>
        <begin position="397"/>
        <end position="415"/>
    </location>
</feature>
<name>A0ABV9FQH8_9NOCA</name>
<evidence type="ECO:0000259" key="8">
    <source>
        <dbReference type="Pfam" id="PF02687"/>
    </source>
</evidence>
<keyword evidence="3 7" id="KW-0812">Transmembrane</keyword>
<comment type="similarity">
    <text evidence="6">Belongs to the ABC-4 integral membrane protein family.</text>
</comment>
<feature type="transmembrane region" description="Helical" evidence="7">
    <location>
        <begin position="785"/>
        <end position="806"/>
    </location>
</feature>
<dbReference type="PANTHER" id="PTHR30572:SF4">
    <property type="entry name" value="ABC TRANSPORTER PERMEASE YTRF"/>
    <property type="match status" value="1"/>
</dbReference>
<comment type="subcellular location">
    <subcellularLocation>
        <location evidence="1">Cell membrane</location>
        <topology evidence="1">Multi-pass membrane protein</topology>
    </subcellularLocation>
</comment>
<evidence type="ECO:0000256" key="5">
    <source>
        <dbReference type="ARBA" id="ARBA00023136"/>
    </source>
</evidence>
<evidence type="ECO:0000256" key="6">
    <source>
        <dbReference type="ARBA" id="ARBA00038076"/>
    </source>
</evidence>
<feature type="transmembrane region" description="Helical" evidence="7">
    <location>
        <begin position="741"/>
        <end position="765"/>
    </location>
</feature>
<dbReference type="Pfam" id="PF02687">
    <property type="entry name" value="FtsX"/>
    <property type="match status" value="2"/>
</dbReference>
<feature type="domain" description="ABC3 transporter permease C-terminal" evidence="8">
    <location>
        <begin position="254"/>
        <end position="373"/>
    </location>
</feature>
<feature type="transmembrane region" description="Helical" evidence="7">
    <location>
        <begin position="303"/>
        <end position="325"/>
    </location>
</feature>
<evidence type="ECO:0000256" key="2">
    <source>
        <dbReference type="ARBA" id="ARBA00022475"/>
    </source>
</evidence>
<gene>
    <name evidence="9" type="ORF">ACFO6S_02365</name>
</gene>
<reference evidence="10" key="1">
    <citation type="journal article" date="2019" name="Int. J. Syst. Evol. Microbiol.">
        <title>The Global Catalogue of Microorganisms (GCM) 10K type strain sequencing project: providing services to taxonomists for standard genome sequencing and annotation.</title>
        <authorList>
            <consortium name="The Broad Institute Genomics Platform"/>
            <consortium name="The Broad Institute Genome Sequencing Center for Infectious Disease"/>
            <person name="Wu L."/>
            <person name="Ma J."/>
        </authorList>
    </citation>
    <scope>NUCLEOTIDE SEQUENCE [LARGE SCALE GENOMIC DNA]</scope>
    <source>
        <strain evidence="10">CCUG 54520</strain>
    </source>
</reference>
<evidence type="ECO:0000313" key="9">
    <source>
        <dbReference type="EMBL" id="MFC4602529.1"/>
    </source>
</evidence>
<feature type="domain" description="ABC3 transporter permease C-terminal" evidence="8">
    <location>
        <begin position="700"/>
        <end position="815"/>
    </location>
</feature>
<dbReference type="EMBL" id="JBHSFO010000001">
    <property type="protein sequence ID" value="MFC4602529.1"/>
    <property type="molecule type" value="Genomic_DNA"/>
</dbReference>
<accession>A0ABV9FQH8</accession>
<organism evidence="9 10">
    <name type="scientific">Rhodococcus kronopolitis</name>
    <dbReference type="NCBI Taxonomy" id="1460226"/>
    <lineage>
        <taxon>Bacteria</taxon>
        <taxon>Bacillati</taxon>
        <taxon>Actinomycetota</taxon>
        <taxon>Actinomycetes</taxon>
        <taxon>Mycobacteriales</taxon>
        <taxon>Nocardiaceae</taxon>
        <taxon>Rhodococcus</taxon>
    </lineage>
</organism>
<protein>
    <submittedName>
        <fullName evidence="9">FtsX-like permease family protein</fullName>
    </submittedName>
</protein>
<evidence type="ECO:0000313" key="10">
    <source>
        <dbReference type="Proteomes" id="UP001595914"/>
    </source>
</evidence>
<dbReference type="RefSeq" id="WP_378413734.1">
    <property type="nucleotide sequence ID" value="NZ_JBHSFO010000001.1"/>
</dbReference>
<evidence type="ECO:0000256" key="7">
    <source>
        <dbReference type="SAM" id="Phobius"/>
    </source>
</evidence>
<feature type="transmembrane region" description="Helical" evidence="7">
    <location>
        <begin position="251"/>
        <end position="276"/>
    </location>
</feature>
<dbReference type="PANTHER" id="PTHR30572">
    <property type="entry name" value="MEMBRANE COMPONENT OF TRANSPORTER-RELATED"/>
    <property type="match status" value="1"/>
</dbReference>